<dbReference type="PANTHER" id="PTHR23063:SF52">
    <property type="entry name" value="LYSOPHOSPHATIDYLCHOLINE ACYLTRANSFERASE"/>
    <property type="match status" value="1"/>
</dbReference>
<protein>
    <submittedName>
        <fullName evidence="10">1-acyl-sn-glycerol-3-phosphate acyltransferase</fullName>
    </submittedName>
</protein>
<evidence type="ECO:0000256" key="5">
    <source>
        <dbReference type="ARBA" id="ARBA00023098"/>
    </source>
</evidence>
<evidence type="ECO:0000256" key="1">
    <source>
        <dbReference type="ARBA" id="ARBA00004370"/>
    </source>
</evidence>
<keyword evidence="4" id="KW-1133">Transmembrane helix</keyword>
<dbReference type="SMART" id="SM00563">
    <property type="entry name" value="PlsC"/>
    <property type="match status" value="1"/>
</dbReference>
<evidence type="ECO:0000256" key="7">
    <source>
        <dbReference type="ARBA" id="ARBA00023315"/>
    </source>
</evidence>
<keyword evidence="2" id="KW-0808">Transferase</keyword>
<dbReference type="GO" id="GO:0016746">
    <property type="term" value="F:acyltransferase activity"/>
    <property type="evidence" value="ECO:0007669"/>
    <property type="project" value="UniProtKB-KW"/>
</dbReference>
<sequence>MSRPPHAAPGPQRSPAGQDGPAWRGETLPAMPRPQGVRGWWRVVRRGVPAILVLLAGVVAILPLRGAERVLHGPRRPWTGVHVQIVCRLVLACIGLRWRREGRPMRGPGAVVANHSSWLDILTLNAAMPVFFVSKSEVRGWPGINILTAVTDTHFVVRDPRQAGAQAAQFAARIRAGHRLLFFPEGTSTDGLRVLPFKPALFQGFLDPDLPDGLAIQPVSAIYDAPPGADPRFYGWWADMALADHLLAVLSAPRQGCARIVLHPPVPVAGETRKTLARRCEEVVRRGVQDRLALTENKD</sequence>
<dbReference type="SUPFAM" id="SSF69593">
    <property type="entry name" value="Glycerol-3-phosphate (1)-acyltransferase"/>
    <property type="match status" value="1"/>
</dbReference>
<evidence type="ECO:0000256" key="3">
    <source>
        <dbReference type="ARBA" id="ARBA00022692"/>
    </source>
</evidence>
<dbReference type="Pfam" id="PF01553">
    <property type="entry name" value="Acyltransferase"/>
    <property type="match status" value="1"/>
</dbReference>
<feature type="region of interest" description="Disordered" evidence="8">
    <location>
        <begin position="1"/>
        <end position="30"/>
    </location>
</feature>
<evidence type="ECO:0000256" key="8">
    <source>
        <dbReference type="SAM" id="MobiDB-lite"/>
    </source>
</evidence>
<evidence type="ECO:0000313" key="10">
    <source>
        <dbReference type="EMBL" id="WCR11936.1"/>
    </source>
</evidence>
<keyword evidence="5" id="KW-0443">Lipid metabolism</keyword>
<dbReference type="Proteomes" id="UP001218412">
    <property type="component" value="Chromosome"/>
</dbReference>
<comment type="subcellular location">
    <subcellularLocation>
        <location evidence="1">Membrane</location>
    </subcellularLocation>
</comment>
<name>A0ABY7SYB9_9RHOB</name>
<proteinExistence type="predicted"/>
<feature type="domain" description="Phospholipid/glycerol acyltransferase" evidence="9">
    <location>
        <begin position="109"/>
        <end position="224"/>
    </location>
</feature>
<dbReference type="EMBL" id="CP067134">
    <property type="protein sequence ID" value="WCR11936.1"/>
    <property type="molecule type" value="Genomic_DNA"/>
</dbReference>
<gene>
    <name evidence="10" type="ORF">JHW45_06150</name>
</gene>
<dbReference type="CDD" id="cd07989">
    <property type="entry name" value="LPLAT_AGPAT-like"/>
    <property type="match status" value="1"/>
</dbReference>
<organism evidence="10 11">
    <name type="scientific">Paracoccus stylophorae</name>
    <dbReference type="NCBI Taxonomy" id="659350"/>
    <lineage>
        <taxon>Bacteria</taxon>
        <taxon>Pseudomonadati</taxon>
        <taxon>Pseudomonadota</taxon>
        <taxon>Alphaproteobacteria</taxon>
        <taxon>Rhodobacterales</taxon>
        <taxon>Paracoccaceae</taxon>
        <taxon>Paracoccus</taxon>
    </lineage>
</organism>
<reference evidence="10 11" key="1">
    <citation type="submission" date="2021-01" db="EMBL/GenBank/DDBJ databases">
        <title>Biogeographic distribution of Paracoccus.</title>
        <authorList>
            <person name="Hollensteiner J."/>
            <person name="Leineberger J."/>
            <person name="Brinkhoff T."/>
            <person name="Daniel R."/>
        </authorList>
    </citation>
    <scope>NUCLEOTIDE SEQUENCE [LARGE SCALE GENOMIC DNA]</scope>
    <source>
        <strain evidence="10 11">LMG25392</strain>
    </source>
</reference>
<evidence type="ECO:0000256" key="2">
    <source>
        <dbReference type="ARBA" id="ARBA00022679"/>
    </source>
</evidence>
<evidence type="ECO:0000259" key="9">
    <source>
        <dbReference type="SMART" id="SM00563"/>
    </source>
</evidence>
<dbReference type="PANTHER" id="PTHR23063">
    <property type="entry name" value="PHOSPHOLIPID ACYLTRANSFERASE"/>
    <property type="match status" value="1"/>
</dbReference>
<dbReference type="InterPro" id="IPR002123">
    <property type="entry name" value="Plipid/glycerol_acylTrfase"/>
</dbReference>
<evidence type="ECO:0000313" key="11">
    <source>
        <dbReference type="Proteomes" id="UP001218412"/>
    </source>
</evidence>
<keyword evidence="3" id="KW-0812">Transmembrane</keyword>
<keyword evidence="11" id="KW-1185">Reference proteome</keyword>
<keyword evidence="6" id="KW-0472">Membrane</keyword>
<evidence type="ECO:0000256" key="6">
    <source>
        <dbReference type="ARBA" id="ARBA00023136"/>
    </source>
</evidence>
<evidence type="ECO:0000256" key="4">
    <source>
        <dbReference type="ARBA" id="ARBA00022989"/>
    </source>
</evidence>
<accession>A0ABY7SYB9</accession>
<keyword evidence="7 10" id="KW-0012">Acyltransferase</keyword>